<proteinExistence type="predicted"/>
<evidence type="ECO:0000256" key="1">
    <source>
        <dbReference type="SAM" id="Phobius"/>
    </source>
</evidence>
<protein>
    <submittedName>
        <fullName evidence="2">Uncharacterized protein</fullName>
    </submittedName>
</protein>
<dbReference type="EMBL" id="CP028858">
    <property type="protein sequence ID" value="AWB27029.1"/>
    <property type="molecule type" value="Genomic_DNA"/>
</dbReference>
<feature type="transmembrane region" description="Helical" evidence="1">
    <location>
        <begin position="21"/>
        <end position="43"/>
    </location>
</feature>
<reference evidence="2 3" key="1">
    <citation type="submission" date="2018-04" db="EMBL/GenBank/DDBJ databases">
        <title>Halococcoides cellulosivorans gen. nov., sp. nov., an extremely halophilic cellulose-utilizing haloarchaeon from hypersaline lakes.</title>
        <authorList>
            <person name="Sorokin D.Y."/>
            <person name="Toshchakov S.V."/>
            <person name="Samarov N.I."/>
            <person name="Korzhenkov A."/>
            <person name="Kublanov I.V."/>
        </authorList>
    </citation>
    <scope>NUCLEOTIDE SEQUENCE [LARGE SCALE GENOMIC DNA]</scope>
    <source>
        <strain evidence="2 3">HArcel1</strain>
    </source>
</reference>
<evidence type="ECO:0000313" key="2">
    <source>
        <dbReference type="EMBL" id="AWB27029.1"/>
    </source>
</evidence>
<dbReference type="GeneID" id="36511752"/>
<dbReference type="Proteomes" id="UP000244727">
    <property type="component" value="Chromosome"/>
</dbReference>
<dbReference type="KEGG" id="harc:HARCEL1_04555"/>
<dbReference type="RefSeq" id="WP_108381398.1">
    <property type="nucleotide sequence ID" value="NZ_CP028858.1"/>
</dbReference>
<name>A0A2R4WZS6_9EURY</name>
<accession>A0A2R4WZS6</accession>
<keyword evidence="1" id="KW-0812">Transmembrane</keyword>
<keyword evidence="1" id="KW-1133">Transmembrane helix</keyword>
<keyword evidence="3" id="KW-1185">Reference proteome</keyword>
<sequence length="76" mass="8160">MRLADWPVIRDIVEAGSRDPIFDALLVAGPVVIAILALTNWLVGDIVVTRVLAAGYIVAFLAGIGYRAVEARSPDR</sequence>
<dbReference type="AlphaFoldDB" id="A0A2R4WZS6"/>
<evidence type="ECO:0000313" key="3">
    <source>
        <dbReference type="Proteomes" id="UP000244727"/>
    </source>
</evidence>
<keyword evidence="1" id="KW-0472">Membrane</keyword>
<feature type="transmembrane region" description="Helical" evidence="1">
    <location>
        <begin position="49"/>
        <end position="69"/>
    </location>
</feature>
<organism evidence="2 3">
    <name type="scientific">Halococcoides cellulosivorans</name>
    <dbReference type="NCBI Taxonomy" id="1679096"/>
    <lineage>
        <taxon>Archaea</taxon>
        <taxon>Methanobacteriati</taxon>
        <taxon>Methanobacteriota</taxon>
        <taxon>Stenosarchaea group</taxon>
        <taxon>Halobacteria</taxon>
        <taxon>Halobacteriales</taxon>
        <taxon>Haloarculaceae</taxon>
        <taxon>Halococcoides</taxon>
    </lineage>
</organism>
<gene>
    <name evidence="2" type="ORF">HARCEL1_04555</name>
</gene>